<feature type="region of interest" description="Disordered" evidence="6">
    <location>
        <begin position="2287"/>
        <end position="2310"/>
    </location>
</feature>
<keyword evidence="2" id="KW-0677">Repeat</keyword>
<feature type="compositionally biased region" description="Basic and acidic residues" evidence="6">
    <location>
        <begin position="1121"/>
        <end position="1157"/>
    </location>
</feature>
<organism evidence="8 9">
    <name type="scientific">Vanessa tameamea</name>
    <name type="common">Kamehameha butterfly</name>
    <dbReference type="NCBI Taxonomy" id="334116"/>
    <lineage>
        <taxon>Eukaryota</taxon>
        <taxon>Metazoa</taxon>
        <taxon>Ecdysozoa</taxon>
        <taxon>Arthropoda</taxon>
        <taxon>Hexapoda</taxon>
        <taxon>Insecta</taxon>
        <taxon>Pterygota</taxon>
        <taxon>Neoptera</taxon>
        <taxon>Endopterygota</taxon>
        <taxon>Lepidoptera</taxon>
        <taxon>Glossata</taxon>
        <taxon>Ditrysia</taxon>
        <taxon>Papilionoidea</taxon>
        <taxon>Nymphalidae</taxon>
        <taxon>Nymphalinae</taxon>
        <taxon>Vanessa</taxon>
    </lineage>
</organism>
<feature type="compositionally biased region" description="Basic and acidic residues" evidence="6">
    <location>
        <begin position="1368"/>
        <end position="1397"/>
    </location>
</feature>
<keyword evidence="3 5" id="KW-0863">Zinc-finger</keyword>
<feature type="region of interest" description="Disordered" evidence="6">
    <location>
        <begin position="2847"/>
        <end position="2869"/>
    </location>
</feature>
<keyword evidence="8" id="KW-1185">Reference proteome</keyword>
<feature type="region of interest" description="Disordered" evidence="6">
    <location>
        <begin position="999"/>
        <end position="1199"/>
    </location>
</feature>
<evidence type="ECO:0000256" key="5">
    <source>
        <dbReference type="PROSITE-ProRule" id="PRU00042"/>
    </source>
</evidence>
<feature type="compositionally biased region" description="Basic and acidic residues" evidence="6">
    <location>
        <begin position="2593"/>
        <end position="2605"/>
    </location>
</feature>
<sequence length="4451" mass="505141">MDLEYDRKFEEMKKYIPFLENMIKRLENTNSVSNPRQAQLDKIRSLRDLLMDKKRRMKMENLLKCEQVLVNLYEKVEQRDSLPVLKKDGNISQKDKTDLNAVRNKLKSAVTKLQNESVDTLPEIARASETEEVCVPGSKEPALFQRRPCNKSSMSPTRPITNKIIEGSPPMSKRNYTRVLLSPETNQNRWSTEENLSEKPLFSRRSPRRLSPSYHKKERKKLSKNKSNLMESKDLNITLNVPEESLNSLNTKDILTRIINCSDNDVDIDTLRELRTQILGELKETGANEDISDLILKSYKKKAIKDQKADEIEEGELSDSESEAIESIYGSLVIMEKEKSKSVSNKISNEEPRKIQICLVINSDKNKSNTTNEEQDKTLPVGSSDFETLSNKRQSEIKKDLAKSNKFEKNVNTEENTLSFEQVTSLKVDDQTHARVIVNENKAIEQDERNEQQKTMENDSKPEIKLVKSKEIEMPLELDKSGVKQNEDIDRYVPENRPSRKIVQNESSEHIGDSSQNANKSNEINEQNSNVEIPLLEPTQKVSEIDILQALKKEILSETDNVLSSDAVTPALHQPKITKVGNAHEIGSKKRISIENYKAKTNTPLKHILGNEISSSMNKDDINRKQSLKLTEKECERFNFPSKLTIDESSDDEDKSLLSADDIYENLAPKSPDHEDFADTGIKPPVIIPSDPVETTIVHSEADIDMRKILPVLQCNLNSDVLNALSFCKDNTIKSFSTEKDKIKNNDKLTTPLLDPRMKKDINASINPESPNPYIMNVDKTPRSVINYGNCTSNINVLQNVNSNASLIANINSGLNRSILSPNLPSNVTPNITPNMVSNLAPIMTQNVPNMTPNTRSYDMTPSRQTVDNEDYSNQKHVYAPMFPIVDTRDHSEKQQWDNLDNNGLPFWEDPRSIPIQRDSDYSDLRQRDGEYNPAFEHYRDSPRNDRYNFEKIEQCHRAECPTTPSHPFGRLDCPKSSTSFGKMDMPMTPVHPFGRSDCPSTPNHPFGRSDCPSTPNHPFGRSECPSTPNHPFGRPDPLIPMPFVRPDFNHISNQSFGKPIDPRFKRSSDYDMYHNRDDDRDHGFYQDRNFNSSSYKPDHNNRNNNPEIFRKYQREQSLGRNDRNKNYDHNARNYKESRRETSVGRYNRDYDNDRPYNRNHGSSNRNYDYRQQNEFKNYDKDERRSYKREKSVSRIRDPSVVRSLPKENQVSVQRNADHSFTIDTSVNSTFQDNHNNRFSSFDSRRQRAASVGRTLARGSSPNKVVNKETKVVFNRFENKNRNLSFRRACSVGREIKDNKLDFKDIKADLKSFKLKGESRWDKVETNKEESRKYTEVVRNCEPRSKKEIHKSHIKSSQGNLKYTPRQNNRDPRMRRENSYEYKSSKDNSRSKSKDSKSFGIVYSTDNITKGTILGPGYGVKNYKIPKIKRPPETVMDKEINSSKSKESENTDVDNRTEDGKSNLSKSIIDKNESTTTKNKICDPKHITKENIAELINNQNKLKGPKCDLDVSSKVKVTENPKSKNVHDIKQKNSDDVLIDSCKNHEIERQNISNHIVNSSIDTVEKRVTRSTSKSLSLDSSVDISPVKRTKRGKKTYVYDTDSDDNDKKIKNTVCDNSTLSNKDTNNEKSYDIGQNNEVTCQKEDSNSQCALSTTNVKSKDKKTASGIDSGFGMDDLEIFADNVTSDPVIDNINALIADLDNDLDSSKPVDTNSNFNRELTLETMLENITSPEDNEKKQDRFGELPEIKPDSITLVKNKSSPKLICHEVKSESISETNNPTMSMIDLDANNTKSVLNFQENDTESKIDSKKLENHQPLKHENNIDTIEIPDNTTKIIEAEDNLNSEAIVSTSEEREKQNLEAQPVKSASDISVQNKPDSTINSNATRDTLDSDQRNLPDSTNDINDEINSVISSTHNSSTSTNINTLNADTNSCNTPAPKDNLGKLLSIKIKELLGLLGDQSGDNEKIKKKLEKLSEIVSDDEENTVEDEIGKQKSDIKYENNSEVVSFSPLLEQEKKEEIENKDIDNNESLKQCAEDIKSVNDKEEGFSSKGNNCVSEITEKSREDITAAPTEINNESNSLNEQKEKNSIESEENINKMNEQDVLSLKKTPVITKKTKKGKKKTTGRGGVTNEERRLTRSDAANLRFDKQPTVKKPSRELQKLQEDIREMFIRDDILGATGIRMCRLAKLVDESKNQKEDQNVEISNHEPVVILEKCNDLNVSEDTISTDKITKKKIVKGKKNSSDQNILIDIDNAKGKYSTTIKTKVKDKISDVDPYVFETDSVNETKNVSDNKNDHDTSDSENESLYSSKSFGSTEVLAEVKKKVKRKRSKGWKAGIIKPKNKKKKIDRQPDSVCLIDNSVEVLNKTILSGTDCFTDKNYCFDKNLSNYECRLCTYNGTDIVCHYKKQHPHSEIPLSRMSPAVALEAIKESEKLNFQVISKVPSKRYICRFCFKEFGGKKPVLESFFWHVVSMHTGEYKQLCSECLNVQRCPFSMDIPPPPKDIKGQLLGYVCEKCNYTQISLENLKTHVIIRHNDEQTAVYTINLSVTAKGTINNMLTEATGTQNTDFENRLPRILRSARSNQSIGESSDVRSDSTDDCNRSLKKQSTKSEIEKVVKTSNIQSKITFESDNTDEISNYDVQITNVKVEPSNENLDDVNFDNLQLESEHVSFDLPITAEETVEPSISNDICNYSHFKIKYSASGSKEYICCINGNDLHYRTTLLISFKKHVQLKHSEQWDGYCFICKVIVTPQGVHLFKDCLQHFLDQHIDNFPVMEEIAEKPLPNGEPNVSNKSSSENVSTKPYINVRPLSELISKSCTAQTSDESAPLLPVIESVISLGTGIEQSRPSPSYPKPETKEGPKQFRHEEAQAEIMSKKHRVVLEAMMSHVKLVKVFKCAGRFCSFTTDSAEDALLHASTHTRVGGEDSLKCAYCDFDSSSNAIDLITHVFKNHGCCQYACEMCFYRAAASQLVNAHIKRVHAEVTTAKILHTTLQTAPIKEDNILSREAAVPYYLCCASSGSDAPCKFRTYTPGKFCEHLQIRHSTATEHSCFMCSATLSTPADLIRHLKTHGLKLYQCTWCVFGADNEMELLAHASANHPDKQPKAYLRIITNKEGTSEFRVLPLAHLNKSEIPAIEVISSNIKENPVREAERSIELEKLIGHTTFMIESMATEVKTKTTESKFTNIDTNPHVNEPLLENMTLLQESQQRMVTPPPQSIGNQNALQDNQLTPILKNEVIEMTPEKISSDPNIVYCLDSDEEDSSQNLIDLCNDQTVSNTQINNPPTQPKTLPLTQLFLCAKCNITCRCGAGFKKHIMACYSQIPDPIPCAHCPMKVKKKHIVIHYTKIHAEVSRSSYTCSKCSKKFLSLAQVREHDRSDHLMSSSNNVSNADKAPVKTQVKPATAGKRKRSLVSKEKTIEPPEKIKRFGPNDVNLLPINPILDDSVFCSLCEFSTKVRLNMVRHLQLHAEQQIVSQTAPVNPVPHLETNEKHFDRMLNLASSSIISRIPDKSKIDSNTTVTLTIPPEAVSRYPKYVPEKHRHTCGAKGCSYISVDESMFKCHWETLHSGTSDYRCVHCPPHQHLDTSKPLSAVRIIAHLKMHDATLYACSVCSYYHYKRQILENHLNDIHKAIGQVMVVREEGVSLPVNTSQAQVSAPTMDLKPWQCGLCKFKSLLCPEVVDHCAKIHNSKMQYKCAYCAFKTSNSENITKHQHKSHSDKPEEIFYYYYREGSVPTDPDGIPLWQKQCQRYDVSKSAVKSEVTSDVCPTPQITVTISKLSTMEIDLNLVKTEVIEPVEDTIEDLCKDFGEFCEPNGLKYKCSLCKNVVEDSVDAMQSHLFEELKYRKWGCSICSYKAFHKAGLNGHMQTEHRQNKEPIALQVDKRIETWVAKLLEYQTELIEKNKENLAKQKEEILRAAPGPSRPKTPPKRTAEVNEIKQTSSNNTISNKPTMVELERLFGSLGASVNMSFCCPKCHSIFKDEDAMKNHLESELNKIRWFCSNCSVTFQTYHEAQFHCRSVHQGQSARPVEVIRDAAIRSAWIEAVIRVQKLTMNYVPLPSKSFVKDTDHSEEKSDVPENSLLVVRYEERIPTPEEQMVRRSTALNTDSDDDKLIIDEPIESKKTKALNICPHCEYQTINAKVSRTHILRHYNLRPFTCSYCGIDGSKKALEQHQKSVHLNQPMKLIYTPIPTESPLDYLQIESANLNDQSKIVCLVCRNAFTDADMAVHFHDNIKASFGKNGEVVVKCSVCSSLHKDITAYFIHHKSLHGSISVNYVFEKLTIKKDTELKYNASRSSDKKLSTLMDSKMRVDLNDSSNPIHTVESKLQEPIPTKIVIDLDDEDEVGTKRKKLDVSISSPSKKVARKSTTKLPFKRPFAKKSTTKLPFNVDSEPEEFSYYGTRPSTDDLDGVTTMMSFWNTMMPFTLKKLSAIININPVVEVEMLKK</sequence>
<evidence type="ECO:0000256" key="1">
    <source>
        <dbReference type="ARBA" id="ARBA00022723"/>
    </source>
</evidence>
<feature type="region of interest" description="Disordered" evidence="6">
    <location>
        <begin position="2583"/>
        <end position="2610"/>
    </location>
</feature>
<dbReference type="RefSeq" id="XP_026494507.2">
    <property type="nucleotide sequence ID" value="XM_026638722.2"/>
</dbReference>
<evidence type="ECO:0000256" key="4">
    <source>
        <dbReference type="ARBA" id="ARBA00022833"/>
    </source>
</evidence>
<feature type="domain" description="C2H2-type" evidence="7">
    <location>
        <begin position="3361"/>
        <end position="3389"/>
    </location>
</feature>
<dbReference type="PROSITE" id="PS00028">
    <property type="entry name" value="ZINC_FINGER_C2H2_1"/>
    <property type="match status" value="3"/>
</dbReference>
<dbReference type="RefSeq" id="XP_026494509.2">
    <property type="nucleotide sequence ID" value="XM_026638724.2"/>
</dbReference>
<feature type="region of interest" description="Disordered" evidence="6">
    <location>
        <begin position="442"/>
        <end position="463"/>
    </location>
</feature>
<feature type="compositionally biased region" description="Polar residues" evidence="6">
    <location>
        <begin position="1869"/>
        <end position="1887"/>
    </location>
</feature>
<dbReference type="OrthoDB" id="4737882at2759"/>
<accession>A0A8B8IDZ5</accession>
<feature type="region of interest" description="Disordered" evidence="6">
    <location>
        <begin position="1850"/>
        <end position="1903"/>
    </location>
</feature>
<evidence type="ECO:0000259" key="7">
    <source>
        <dbReference type="PROSITE" id="PS50157"/>
    </source>
</evidence>
<keyword evidence="1" id="KW-0479">Metal-binding</keyword>
<dbReference type="SMART" id="SM00355">
    <property type="entry name" value="ZnF_C2H2"/>
    <property type="match status" value="23"/>
</dbReference>
<dbReference type="Proteomes" id="UP001652626">
    <property type="component" value="Chromosome 21"/>
</dbReference>
<feature type="region of interest" description="Disordered" evidence="6">
    <location>
        <begin position="481"/>
        <end position="521"/>
    </location>
</feature>
<dbReference type="OMA" id="HFDKMVN"/>
<keyword evidence="4" id="KW-0862">Zinc</keyword>
<feature type="region of interest" description="Disordered" evidence="6">
    <location>
        <begin position="3382"/>
        <end position="3420"/>
    </location>
</feature>
<feature type="compositionally biased region" description="Basic residues" evidence="6">
    <location>
        <begin position="214"/>
        <end position="224"/>
    </location>
</feature>
<feature type="compositionally biased region" description="Polar residues" evidence="6">
    <location>
        <begin position="3385"/>
        <end position="3394"/>
    </location>
</feature>
<evidence type="ECO:0000313" key="9">
    <source>
        <dbReference type="RefSeq" id="XP_026494507.2"/>
    </source>
</evidence>
<feature type="compositionally biased region" description="Polar residues" evidence="6">
    <location>
        <begin position="150"/>
        <end position="160"/>
    </location>
</feature>
<evidence type="ECO:0000256" key="6">
    <source>
        <dbReference type="SAM" id="MobiDB-lite"/>
    </source>
</evidence>
<protein>
    <submittedName>
        <fullName evidence="9 10">Uncharacterized protein LOC113399574</fullName>
    </submittedName>
</protein>
<feature type="compositionally biased region" description="Basic and acidic residues" evidence="6">
    <location>
        <begin position="1168"/>
        <end position="1199"/>
    </location>
</feature>
<feature type="region of interest" description="Disordered" evidence="6">
    <location>
        <begin position="2786"/>
        <end position="2805"/>
    </location>
</feature>
<gene>
    <name evidence="9 10" type="primary">LOC113399574</name>
</gene>
<name>A0A8B8IDZ5_VANTA</name>
<reference evidence="9 10" key="1">
    <citation type="submission" date="2025-05" db="UniProtKB">
        <authorList>
            <consortium name="RefSeq"/>
        </authorList>
    </citation>
    <scope>IDENTIFICATION</scope>
    <source>
        <tissue evidence="9 10">Whole body</tissue>
    </source>
</reference>
<feature type="compositionally biased region" description="Basic and acidic residues" evidence="6">
    <location>
        <begin position="2859"/>
        <end position="2869"/>
    </location>
</feature>
<feature type="domain" description="C2H2-type" evidence="7">
    <location>
        <begin position="3698"/>
        <end position="3726"/>
    </location>
</feature>
<dbReference type="PROSITE" id="PS50157">
    <property type="entry name" value="ZINC_FINGER_C2H2_2"/>
    <property type="match status" value="3"/>
</dbReference>
<dbReference type="PANTHER" id="PTHR24408:SF64">
    <property type="entry name" value="LINKING IMMUNITY AND METABOLISM-RELATED"/>
    <property type="match status" value="1"/>
</dbReference>
<evidence type="ECO:0000256" key="3">
    <source>
        <dbReference type="ARBA" id="ARBA00022771"/>
    </source>
</evidence>
<feature type="compositionally biased region" description="Basic and acidic residues" evidence="6">
    <location>
        <begin position="481"/>
        <end position="498"/>
    </location>
</feature>
<feature type="region of interest" description="Disordered" evidence="6">
    <location>
        <begin position="1432"/>
        <end position="1471"/>
    </location>
</feature>
<dbReference type="Gene3D" id="3.30.160.60">
    <property type="entry name" value="Classic Zinc Finger"/>
    <property type="match status" value="4"/>
</dbReference>
<feature type="region of interest" description="Disordered" evidence="6">
    <location>
        <begin position="1342"/>
        <end position="1397"/>
    </location>
</feature>
<feature type="compositionally biased region" description="Polar residues" evidence="6">
    <location>
        <begin position="1358"/>
        <end position="1367"/>
    </location>
</feature>
<feature type="compositionally biased region" description="Low complexity" evidence="6">
    <location>
        <begin position="2793"/>
        <end position="2804"/>
    </location>
</feature>
<dbReference type="GeneID" id="113399574"/>
<dbReference type="PANTHER" id="PTHR24408">
    <property type="entry name" value="ZINC FINGER PROTEIN"/>
    <property type="match status" value="1"/>
</dbReference>
<evidence type="ECO:0000313" key="8">
    <source>
        <dbReference type="Proteomes" id="UP001652626"/>
    </source>
</evidence>
<feature type="domain" description="C2H2-type" evidence="7">
    <location>
        <begin position="4003"/>
        <end position="4031"/>
    </location>
</feature>
<dbReference type="InterPro" id="IPR013087">
    <property type="entry name" value="Znf_C2H2_type"/>
</dbReference>
<feature type="compositionally biased region" description="Basic and acidic residues" evidence="6">
    <location>
        <begin position="2291"/>
        <end position="2302"/>
    </location>
</feature>
<feature type="compositionally biased region" description="Basic residues" evidence="6">
    <location>
        <begin position="2116"/>
        <end position="2126"/>
    </location>
</feature>
<feature type="region of interest" description="Disordered" evidence="6">
    <location>
        <begin position="2115"/>
        <end position="2134"/>
    </location>
</feature>
<dbReference type="InterPro" id="IPR048385">
    <property type="entry name" value="Med15_central"/>
</dbReference>
<feature type="region of interest" description="Disordered" evidence="6">
    <location>
        <begin position="366"/>
        <end position="393"/>
    </location>
</feature>
<feature type="region of interest" description="Disordered" evidence="6">
    <location>
        <begin position="186"/>
        <end position="226"/>
    </location>
</feature>
<proteinExistence type="predicted"/>
<evidence type="ECO:0000256" key="2">
    <source>
        <dbReference type="ARBA" id="ARBA00022737"/>
    </source>
</evidence>
<evidence type="ECO:0000313" key="10">
    <source>
        <dbReference type="RefSeq" id="XP_026494509.2"/>
    </source>
</evidence>
<dbReference type="Pfam" id="PF21538">
    <property type="entry name" value="Med15_M"/>
    <property type="match status" value="1"/>
</dbReference>
<feature type="compositionally biased region" description="Basic and acidic residues" evidence="6">
    <location>
        <begin position="1432"/>
        <end position="1461"/>
    </location>
</feature>
<feature type="region of interest" description="Disordered" evidence="6">
    <location>
        <begin position="147"/>
        <end position="173"/>
    </location>
</feature>
<feature type="compositionally biased region" description="Basic and acidic residues" evidence="6">
    <location>
        <begin position="1061"/>
        <end position="1086"/>
    </location>
</feature>